<accession>A0A1M7RF39</accession>
<dbReference type="NCBIfam" id="TIGR04267">
    <property type="entry name" value="mod_HExxH"/>
    <property type="match status" value="1"/>
</dbReference>
<keyword evidence="2" id="KW-1185">Reference proteome</keyword>
<sequence>MPSDQPTAFSALHQSILTRARKAIARLFDEDGELFGDLLDEDTLNYLDKAIAQLANRVGRLLPGLHVLEATADPVGRGLALLSWLSTLGIVGEWQINILECQLIYIGVQPVSVHGLTRVHVDSDRITVRSQLGEFSFVRVSNCIWRRAHGVLGQDVARHAVVFHAHNPIATRGFAEHLPLALAGQVASDVALAMGRIQETSASLSAWIDEAIAGVICLQAPPNSCSSGSSVSYPGLVFVTHPMDVEKLAVLLVHEASHIYLNALSQHVQLVQPGNTETIYSPFRRLQRPVEKVLLAFHAAANMVRYTSGRLQSGDTNPAIEYEYRTNLEYARNMHEDLSKTSALTEAGTVFLSRVASCLSSL</sequence>
<dbReference type="EMBL" id="FRCX01000026">
    <property type="protein sequence ID" value="SHN44771.1"/>
    <property type="molecule type" value="Genomic_DNA"/>
</dbReference>
<reference evidence="2" key="1">
    <citation type="submission" date="2016-11" db="EMBL/GenBank/DDBJ databases">
        <authorList>
            <person name="Varghese N."/>
            <person name="Submissions S."/>
        </authorList>
    </citation>
    <scope>NUCLEOTIDE SEQUENCE [LARGE SCALE GENOMIC DNA]</scope>
    <source>
        <strain evidence="2">Sac-22</strain>
    </source>
</reference>
<dbReference type="Proteomes" id="UP000184339">
    <property type="component" value="Unassembled WGS sequence"/>
</dbReference>
<dbReference type="InterPro" id="IPR026337">
    <property type="entry name" value="AKG_HExxH"/>
</dbReference>
<evidence type="ECO:0000313" key="1">
    <source>
        <dbReference type="EMBL" id="SHN44771.1"/>
    </source>
</evidence>
<dbReference type="STRING" id="551987.SAMN05192549_12611"/>
<name>A0A1M7RF39_9BURK</name>
<gene>
    <name evidence="1" type="ORF">SAMN05192549_12611</name>
</gene>
<evidence type="ECO:0000313" key="2">
    <source>
        <dbReference type="Proteomes" id="UP000184339"/>
    </source>
</evidence>
<organism evidence="1 2">
    <name type="scientific">Duganella sacchari</name>
    <dbReference type="NCBI Taxonomy" id="551987"/>
    <lineage>
        <taxon>Bacteria</taxon>
        <taxon>Pseudomonadati</taxon>
        <taxon>Pseudomonadota</taxon>
        <taxon>Betaproteobacteria</taxon>
        <taxon>Burkholderiales</taxon>
        <taxon>Oxalobacteraceae</taxon>
        <taxon>Telluria group</taxon>
        <taxon>Duganella</taxon>
    </lineage>
</organism>
<protein>
    <submittedName>
        <fullName evidence="1">HEXXH motif-containing protein</fullName>
    </submittedName>
</protein>
<dbReference type="AlphaFoldDB" id="A0A1M7RF39"/>
<proteinExistence type="predicted"/>